<dbReference type="InterPro" id="IPR050942">
    <property type="entry name" value="F-box_BR-signaling"/>
</dbReference>
<dbReference type="PANTHER" id="PTHR44259">
    <property type="entry name" value="OS07G0183000 PROTEIN-RELATED"/>
    <property type="match status" value="1"/>
</dbReference>
<accession>A0AA88QXC4</accession>
<dbReference type="EMBL" id="JAVXUO010001898">
    <property type="protein sequence ID" value="KAK2978112.1"/>
    <property type="molecule type" value="Genomic_DNA"/>
</dbReference>
<evidence type="ECO:0000313" key="3">
    <source>
        <dbReference type="Proteomes" id="UP001187471"/>
    </source>
</evidence>
<organism evidence="2 3">
    <name type="scientific">Escallonia rubra</name>
    <dbReference type="NCBI Taxonomy" id="112253"/>
    <lineage>
        <taxon>Eukaryota</taxon>
        <taxon>Viridiplantae</taxon>
        <taxon>Streptophyta</taxon>
        <taxon>Embryophyta</taxon>
        <taxon>Tracheophyta</taxon>
        <taxon>Spermatophyta</taxon>
        <taxon>Magnoliopsida</taxon>
        <taxon>eudicotyledons</taxon>
        <taxon>Gunneridae</taxon>
        <taxon>Pentapetalae</taxon>
        <taxon>asterids</taxon>
        <taxon>campanulids</taxon>
        <taxon>Escalloniales</taxon>
        <taxon>Escalloniaceae</taxon>
        <taxon>Escallonia</taxon>
    </lineage>
</organism>
<comment type="caution">
    <text evidence="2">The sequence shown here is derived from an EMBL/GenBank/DDBJ whole genome shotgun (WGS) entry which is preliminary data.</text>
</comment>
<dbReference type="AlphaFoldDB" id="A0AA88QXC4"/>
<dbReference type="Proteomes" id="UP001187471">
    <property type="component" value="Unassembled WGS sequence"/>
</dbReference>
<gene>
    <name evidence="2" type="ORF">RJ640_009276</name>
</gene>
<feature type="domain" description="KIB1-4 beta-propeller" evidence="1">
    <location>
        <begin position="11"/>
        <end position="77"/>
    </location>
</feature>
<reference evidence="2" key="1">
    <citation type="submission" date="2022-12" db="EMBL/GenBank/DDBJ databases">
        <title>Draft genome assemblies for two species of Escallonia (Escalloniales).</title>
        <authorList>
            <person name="Chanderbali A."/>
            <person name="Dervinis C."/>
            <person name="Anghel I."/>
            <person name="Soltis D."/>
            <person name="Soltis P."/>
            <person name="Zapata F."/>
        </authorList>
    </citation>
    <scope>NUCLEOTIDE SEQUENCE</scope>
    <source>
        <strain evidence="2">UCBG92.1500</strain>
        <tissue evidence="2">Leaf</tissue>
    </source>
</reference>
<evidence type="ECO:0000259" key="1">
    <source>
        <dbReference type="Pfam" id="PF03478"/>
    </source>
</evidence>
<protein>
    <recommendedName>
        <fullName evidence="1">KIB1-4 beta-propeller domain-containing protein</fullName>
    </recommendedName>
</protein>
<evidence type="ECO:0000313" key="2">
    <source>
        <dbReference type="EMBL" id="KAK2978112.1"/>
    </source>
</evidence>
<keyword evidence="3" id="KW-1185">Reference proteome</keyword>
<sequence length="123" mass="13517">MPHTPREACCDILLVVRWTGMRSYNVFKLLAGLHKLERLAVMGDGALFLCGYSSMYVSASEFPECGPNSIYFTGCSERSTGLQVVVKNLKDGSDTSVIHEPNMNFHDMPPPTLISASCAAHFE</sequence>
<dbReference type="Pfam" id="PF03478">
    <property type="entry name" value="Beta-prop_KIB1-4"/>
    <property type="match status" value="1"/>
</dbReference>
<name>A0AA88QXC4_9ASTE</name>
<dbReference type="InterPro" id="IPR005174">
    <property type="entry name" value="KIB1-4_b-propeller"/>
</dbReference>
<proteinExistence type="predicted"/>